<comment type="caution">
    <text evidence="11">The sequence shown here is derived from an EMBL/GenBank/DDBJ whole genome shotgun (WGS) entry which is preliminary data.</text>
</comment>
<dbReference type="RefSeq" id="WP_126618942.1">
    <property type="nucleotide sequence ID" value="NZ_JBHUCY010000016.1"/>
</dbReference>
<keyword evidence="12" id="KW-1185">Reference proteome</keyword>
<evidence type="ECO:0000256" key="1">
    <source>
        <dbReference type="ARBA" id="ARBA00007921"/>
    </source>
</evidence>
<comment type="subunit">
    <text evidence="6">Monomer.</text>
</comment>
<evidence type="ECO:0000259" key="9">
    <source>
        <dbReference type="PROSITE" id="PS50823"/>
    </source>
</evidence>
<dbReference type="NCBIfam" id="TIGR00436">
    <property type="entry name" value="era"/>
    <property type="match status" value="1"/>
</dbReference>
<comment type="subcellular location">
    <subcellularLocation>
        <location evidence="6">Cytoplasm</location>
    </subcellularLocation>
    <subcellularLocation>
        <location evidence="6">Cell membrane</location>
        <topology evidence="6">Peripheral membrane protein</topology>
    </subcellularLocation>
</comment>
<keyword evidence="4 6" id="KW-0694">RNA-binding</keyword>
<dbReference type="InterPro" id="IPR005225">
    <property type="entry name" value="Small_GTP-bd"/>
</dbReference>
<sequence length="304" mass="33810">MGAQPDHPRCGFVALVGAPNAGKSTLLNAMIGSKVSIVSPKVQTTRTRVLGITIVGDSQLIFVDTPGIFKPKRRLDRAMVAAAWQGAEDADVIGVLYDVSRRGVDDDTLGIIERLKEQGRKAILILNKIDLVKRDVLLGIADGFRESGVFTDTFMISAANDDGVTHLRNFLAERLPEGPWHFPEDQISDMPMRLLSAEITREKLFLQLHQELPYSATVETEVWEEFDDGSVKISQVIFVQRESQKAIVLGKGGQRIKSLGLAARTELQAMLERRVHLILFVKVREDWVDDPERYSAWGLDFSAS</sequence>
<evidence type="ECO:0000256" key="8">
    <source>
        <dbReference type="RuleBase" id="RU003761"/>
    </source>
</evidence>
<evidence type="ECO:0000256" key="4">
    <source>
        <dbReference type="ARBA" id="ARBA00022884"/>
    </source>
</evidence>
<dbReference type="PROSITE" id="PS51713">
    <property type="entry name" value="G_ERA"/>
    <property type="match status" value="1"/>
</dbReference>
<dbReference type="CDD" id="cd04163">
    <property type="entry name" value="Era"/>
    <property type="match status" value="1"/>
</dbReference>
<reference evidence="11 12" key="1">
    <citation type="submission" date="2018-12" db="EMBL/GenBank/DDBJ databases">
        <authorList>
            <person name="Yang Y."/>
        </authorList>
    </citation>
    <scope>NUCLEOTIDE SEQUENCE [LARGE SCALE GENOMIC DNA]</scope>
    <source>
        <strain evidence="11 12">L-25-5w-1</strain>
    </source>
</reference>
<accession>A0A431VCX6</accession>
<dbReference type="PANTHER" id="PTHR42698:SF1">
    <property type="entry name" value="GTPASE ERA, MITOCHONDRIAL"/>
    <property type="match status" value="1"/>
</dbReference>
<dbReference type="GO" id="GO:0005886">
    <property type="term" value="C:plasma membrane"/>
    <property type="evidence" value="ECO:0007669"/>
    <property type="project" value="UniProtKB-SubCell"/>
</dbReference>
<feature type="region of interest" description="G4" evidence="7">
    <location>
        <begin position="127"/>
        <end position="130"/>
    </location>
</feature>
<dbReference type="GO" id="GO:0070181">
    <property type="term" value="F:small ribosomal subunit rRNA binding"/>
    <property type="evidence" value="ECO:0007669"/>
    <property type="project" value="UniProtKB-UniRule"/>
</dbReference>
<dbReference type="GO" id="GO:0003924">
    <property type="term" value="F:GTPase activity"/>
    <property type="evidence" value="ECO:0007669"/>
    <property type="project" value="UniProtKB-UniRule"/>
</dbReference>
<keyword evidence="5 6" id="KW-0342">GTP-binding</keyword>
<feature type="binding site" evidence="6">
    <location>
        <begin position="127"/>
        <end position="130"/>
    </location>
    <ligand>
        <name>GTP</name>
        <dbReference type="ChEBI" id="CHEBI:37565"/>
    </ligand>
</feature>
<feature type="region of interest" description="G1" evidence="7">
    <location>
        <begin position="17"/>
        <end position="24"/>
    </location>
</feature>
<keyword evidence="3 6" id="KW-0547">Nucleotide-binding</keyword>
<dbReference type="GO" id="GO:0000028">
    <property type="term" value="P:ribosomal small subunit assembly"/>
    <property type="evidence" value="ECO:0007669"/>
    <property type="project" value="TreeGrafter"/>
</dbReference>
<evidence type="ECO:0000256" key="7">
    <source>
        <dbReference type="PROSITE-ProRule" id="PRU01050"/>
    </source>
</evidence>
<dbReference type="NCBIfam" id="NF000908">
    <property type="entry name" value="PRK00089.1"/>
    <property type="match status" value="1"/>
</dbReference>
<dbReference type="PROSITE" id="PS50823">
    <property type="entry name" value="KH_TYPE_2"/>
    <property type="match status" value="1"/>
</dbReference>
<dbReference type="InterPro" id="IPR004044">
    <property type="entry name" value="KH_dom_type_2"/>
</dbReference>
<dbReference type="InterPro" id="IPR005662">
    <property type="entry name" value="GTPase_Era-like"/>
</dbReference>
<dbReference type="HAMAP" id="MF_00367">
    <property type="entry name" value="GTPase_Era"/>
    <property type="match status" value="1"/>
</dbReference>
<dbReference type="InterPro" id="IPR015946">
    <property type="entry name" value="KH_dom-like_a/b"/>
</dbReference>
<dbReference type="OrthoDB" id="9805918at2"/>
<gene>
    <name evidence="6" type="primary">era</name>
    <name evidence="11" type="ORF">EJ903_20370</name>
</gene>
<dbReference type="GO" id="GO:0005829">
    <property type="term" value="C:cytosol"/>
    <property type="evidence" value="ECO:0007669"/>
    <property type="project" value="TreeGrafter"/>
</dbReference>
<dbReference type="Pfam" id="PF01926">
    <property type="entry name" value="MMR_HSR1"/>
    <property type="match status" value="1"/>
</dbReference>
<keyword evidence="6" id="KW-0699">rRNA-binding</keyword>
<dbReference type="InterPro" id="IPR027417">
    <property type="entry name" value="P-loop_NTPase"/>
</dbReference>
<dbReference type="GO" id="GO:0043024">
    <property type="term" value="F:ribosomal small subunit binding"/>
    <property type="evidence" value="ECO:0007669"/>
    <property type="project" value="TreeGrafter"/>
</dbReference>
<dbReference type="Gene3D" id="3.30.300.20">
    <property type="match status" value="1"/>
</dbReference>
<feature type="domain" description="Era-type G" evidence="10">
    <location>
        <begin position="9"/>
        <end position="177"/>
    </location>
</feature>
<dbReference type="SUPFAM" id="SSF52540">
    <property type="entry name" value="P-loop containing nucleoside triphosphate hydrolases"/>
    <property type="match status" value="1"/>
</dbReference>
<comment type="similarity">
    <text evidence="1 6 7 8">Belongs to the TRAFAC class TrmE-Era-EngA-EngB-Septin-like GTPase superfamily. Era GTPase family.</text>
</comment>
<keyword evidence="6" id="KW-0963">Cytoplasm</keyword>
<dbReference type="InterPro" id="IPR030388">
    <property type="entry name" value="G_ERA_dom"/>
</dbReference>
<dbReference type="InterPro" id="IPR006073">
    <property type="entry name" value="GTP-bd"/>
</dbReference>
<dbReference type="InterPro" id="IPR009019">
    <property type="entry name" value="KH_sf_prok-type"/>
</dbReference>
<evidence type="ECO:0000256" key="5">
    <source>
        <dbReference type="ARBA" id="ARBA00023134"/>
    </source>
</evidence>
<comment type="function">
    <text evidence="6">An essential GTPase that binds both GDP and GTP, with rapid nucleotide exchange. Plays a role in 16S rRNA processing and 30S ribosomal subunit biogenesis and possibly also in cell cycle regulation and energy metabolism.</text>
</comment>
<dbReference type="SUPFAM" id="SSF54814">
    <property type="entry name" value="Prokaryotic type KH domain (KH-domain type II)"/>
    <property type="match status" value="1"/>
</dbReference>
<dbReference type="EMBL" id="RXMA01000024">
    <property type="protein sequence ID" value="RTR16625.1"/>
    <property type="molecule type" value="Genomic_DNA"/>
</dbReference>
<dbReference type="CDD" id="cd22534">
    <property type="entry name" value="KH-II_Era"/>
    <property type="match status" value="1"/>
</dbReference>
<dbReference type="NCBIfam" id="TIGR00231">
    <property type="entry name" value="small_GTP"/>
    <property type="match status" value="1"/>
</dbReference>
<dbReference type="PANTHER" id="PTHR42698">
    <property type="entry name" value="GTPASE ERA"/>
    <property type="match status" value="1"/>
</dbReference>
<keyword evidence="6" id="KW-0472">Membrane</keyword>
<evidence type="ECO:0000256" key="2">
    <source>
        <dbReference type="ARBA" id="ARBA00020484"/>
    </source>
</evidence>
<evidence type="ECO:0000256" key="6">
    <source>
        <dbReference type="HAMAP-Rule" id="MF_00367"/>
    </source>
</evidence>
<name>A0A431VCX6_9PROT</name>
<dbReference type="Proteomes" id="UP000277007">
    <property type="component" value="Unassembled WGS sequence"/>
</dbReference>
<evidence type="ECO:0000313" key="11">
    <source>
        <dbReference type="EMBL" id="RTR16625.1"/>
    </source>
</evidence>
<organism evidence="11 12">
    <name type="scientific">Azospirillum griseum</name>
    <dbReference type="NCBI Taxonomy" id="2496639"/>
    <lineage>
        <taxon>Bacteria</taxon>
        <taxon>Pseudomonadati</taxon>
        <taxon>Pseudomonadota</taxon>
        <taxon>Alphaproteobacteria</taxon>
        <taxon>Rhodospirillales</taxon>
        <taxon>Azospirillaceae</taxon>
        <taxon>Azospirillum</taxon>
    </lineage>
</organism>
<dbReference type="Pfam" id="PF07650">
    <property type="entry name" value="KH_2"/>
    <property type="match status" value="1"/>
</dbReference>
<dbReference type="Gene3D" id="3.40.50.300">
    <property type="entry name" value="P-loop containing nucleotide triphosphate hydrolases"/>
    <property type="match status" value="1"/>
</dbReference>
<feature type="binding site" evidence="6">
    <location>
        <begin position="64"/>
        <end position="68"/>
    </location>
    <ligand>
        <name>GTP</name>
        <dbReference type="ChEBI" id="CHEBI:37565"/>
    </ligand>
</feature>
<proteinExistence type="inferred from homology"/>
<dbReference type="AlphaFoldDB" id="A0A431VCX6"/>
<feature type="region of interest" description="G3" evidence="7">
    <location>
        <begin position="64"/>
        <end position="67"/>
    </location>
</feature>
<feature type="domain" description="KH type-2" evidence="9">
    <location>
        <begin position="208"/>
        <end position="285"/>
    </location>
</feature>
<evidence type="ECO:0000313" key="12">
    <source>
        <dbReference type="Proteomes" id="UP000277007"/>
    </source>
</evidence>
<feature type="binding site" evidence="6">
    <location>
        <begin position="17"/>
        <end position="24"/>
    </location>
    <ligand>
        <name>GTP</name>
        <dbReference type="ChEBI" id="CHEBI:37565"/>
    </ligand>
</feature>
<feature type="region of interest" description="G5" evidence="7">
    <location>
        <begin position="156"/>
        <end position="158"/>
    </location>
</feature>
<evidence type="ECO:0000259" key="10">
    <source>
        <dbReference type="PROSITE" id="PS51713"/>
    </source>
</evidence>
<evidence type="ECO:0000256" key="3">
    <source>
        <dbReference type="ARBA" id="ARBA00022741"/>
    </source>
</evidence>
<feature type="region of interest" description="G2" evidence="7">
    <location>
        <begin position="43"/>
        <end position="47"/>
    </location>
</feature>
<keyword evidence="6" id="KW-0690">Ribosome biogenesis</keyword>
<protein>
    <recommendedName>
        <fullName evidence="2 6">GTPase Era</fullName>
    </recommendedName>
</protein>
<dbReference type="GO" id="GO:0005525">
    <property type="term" value="F:GTP binding"/>
    <property type="evidence" value="ECO:0007669"/>
    <property type="project" value="UniProtKB-UniRule"/>
</dbReference>
<keyword evidence="6" id="KW-1003">Cell membrane</keyword>